<keyword evidence="4" id="KW-1185">Reference proteome</keyword>
<dbReference type="Gene3D" id="2.40.128.520">
    <property type="match status" value="1"/>
</dbReference>
<feature type="signal peptide" evidence="1">
    <location>
        <begin position="1"/>
        <end position="24"/>
    </location>
</feature>
<dbReference type="InterPro" id="IPR019223">
    <property type="entry name" value="DUF2147"/>
</dbReference>
<dbReference type="PANTHER" id="PTHR36919">
    <property type="entry name" value="BLR1215 PROTEIN"/>
    <property type="match status" value="1"/>
</dbReference>
<evidence type="ECO:0000313" key="4">
    <source>
        <dbReference type="Proteomes" id="UP001466933"/>
    </source>
</evidence>
<protein>
    <submittedName>
        <fullName evidence="3">DUF2147 domain-containing protein</fullName>
    </submittedName>
</protein>
<keyword evidence="1" id="KW-0732">Signal</keyword>
<comment type="caution">
    <text evidence="3">The sequence shown here is derived from an EMBL/GenBank/DDBJ whole genome shotgun (WGS) entry which is preliminary data.</text>
</comment>
<name>A0ABU9WEP7_9BURK</name>
<accession>A0ABU9WEP7</accession>
<feature type="chain" id="PRO_5047417837" evidence="1">
    <location>
        <begin position="25"/>
        <end position="156"/>
    </location>
</feature>
<sequence length="156" mass="17292">MKTSVVLRQSAVSMMFFIMSLSFAVTAHAQHAPADEIAGTWEADDGSVKLDMYKAGTEFEARLLYGNQVVESDNVTFKLDTRNPNPALRSRSLKNIVFLSRLHWEEGEWVGGSLYDGSSGRTYNCKATIKDGKMHLRGYLGVSALGQTRVFHRANG</sequence>
<dbReference type="EMBL" id="JBCPYA010000003">
    <property type="protein sequence ID" value="MEN2470438.1"/>
    <property type="molecule type" value="Genomic_DNA"/>
</dbReference>
<dbReference type="Proteomes" id="UP001466933">
    <property type="component" value="Unassembled WGS sequence"/>
</dbReference>
<evidence type="ECO:0000313" key="3">
    <source>
        <dbReference type="EMBL" id="MEN2470438.1"/>
    </source>
</evidence>
<reference evidence="3 4" key="1">
    <citation type="submission" date="2024-05" db="EMBL/GenBank/DDBJ databases">
        <title>Burkholderia sp. Nov. a novel bacteria isolated from rhizosphere soil of Camellia sinensis.</title>
        <authorList>
            <person name="Dong Y."/>
        </authorList>
    </citation>
    <scope>NUCLEOTIDE SEQUENCE [LARGE SCALE GENOMIC DNA]</scope>
    <source>
        <strain evidence="3 4">GS2Y</strain>
    </source>
</reference>
<evidence type="ECO:0000256" key="1">
    <source>
        <dbReference type="SAM" id="SignalP"/>
    </source>
</evidence>
<evidence type="ECO:0000259" key="2">
    <source>
        <dbReference type="Pfam" id="PF09917"/>
    </source>
</evidence>
<organism evidence="3 4">
    <name type="scientific">Burkholderia theae</name>
    <dbReference type="NCBI Taxonomy" id="3143496"/>
    <lineage>
        <taxon>Bacteria</taxon>
        <taxon>Pseudomonadati</taxon>
        <taxon>Pseudomonadota</taxon>
        <taxon>Betaproteobacteria</taxon>
        <taxon>Burkholderiales</taxon>
        <taxon>Burkholderiaceae</taxon>
        <taxon>Burkholderia</taxon>
    </lineage>
</organism>
<proteinExistence type="predicted"/>
<dbReference type="PANTHER" id="PTHR36919:SF2">
    <property type="entry name" value="BLL6627 PROTEIN"/>
    <property type="match status" value="1"/>
</dbReference>
<feature type="domain" description="DUF2147" evidence="2">
    <location>
        <begin position="39"/>
        <end position="153"/>
    </location>
</feature>
<dbReference type="Pfam" id="PF09917">
    <property type="entry name" value="DUF2147"/>
    <property type="match status" value="1"/>
</dbReference>
<dbReference type="RefSeq" id="WP_343491904.1">
    <property type="nucleotide sequence ID" value="NZ_JBCPYA010000003.1"/>
</dbReference>
<gene>
    <name evidence="3" type="ORF">VOI36_11065</name>
</gene>